<evidence type="ECO:0000259" key="1">
    <source>
        <dbReference type="SMART" id="SM00382"/>
    </source>
</evidence>
<protein>
    <submittedName>
        <fullName evidence="2">Type II/IV secretion system protein</fullName>
    </submittedName>
</protein>
<dbReference type="Proteomes" id="UP000237797">
    <property type="component" value="Unassembled WGS sequence"/>
</dbReference>
<dbReference type="AlphaFoldDB" id="A0A2T0LJ86"/>
<dbReference type="EMBL" id="PVNE01000001">
    <property type="protein sequence ID" value="PRX42564.1"/>
    <property type="molecule type" value="Genomic_DNA"/>
</dbReference>
<dbReference type="SUPFAM" id="SSF52540">
    <property type="entry name" value="P-loop containing nucleoside triphosphate hydrolases"/>
    <property type="match status" value="1"/>
</dbReference>
<sequence>MSDATVDRTAFQALMEAVRQMQTGVRRHRLILVVGPSGSGKTALLRAAAKILAAPLLNINLRVSARLHEVPRSRHPYEVGRIVRHMIADTASGTVFLDNLEMLFAPELQLDPLLLLENESRHRLLVASWAGRLEGEVLVYAEPDHPEYRRYTNFHAHLISVGGKV</sequence>
<reference evidence="2 3" key="1">
    <citation type="submission" date="2018-03" db="EMBL/GenBank/DDBJ databases">
        <title>Genomic Encyclopedia of Archaeal and Bacterial Type Strains, Phase II (KMG-II): from individual species to whole genera.</title>
        <authorList>
            <person name="Goeker M."/>
        </authorList>
    </citation>
    <scope>NUCLEOTIDE SEQUENCE [LARGE SCALE GENOMIC DNA]</scope>
    <source>
        <strain evidence="2 3">DSM 44946</strain>
    </source>
</reference>
<dbReference type="InterPro" id="IPR003959">
    <property type="entry name" value="ATPase_AAA_core"/>
</dbReference>
<dbReference type="RefSeq" id="WP_211295643.1">
    <property type="nucleotide sequence ID" value="NZ_PVNE01000001.1"/>
</dbReference>
<gene>
    <name evidence="2" type="ORF">CLV97_10152</name>
</gene>
<accession>A0A2T0LJ86</accession>
<dbReference type="InterPro" id="IPR027417">
    <property type="entry name" value="P-loop_NTPase"/>
</dbReference>
<comment type="caution">
    <text evidence="2">The sequence shown here is derived from an EMBL/GenBank/DDBJ whole genome shotgun (WGS) entry which is preliminary data.</text>
</comment>
<keyword evidence="3" id="KW-1185">Reference proteome</keyword>
<name>A0A2T0LJ86_9BACL</name>
<organism evidence="2 3">
    <name type="scientific">Planifilum fimeticola</name>
    <dbReference type="NCBI Taxonomy" id="201975"/>
    <lineage>
        <taxon>Bacteria</taxon>
        <taxon>Bacillati</taxon>
        <taxon>Bacillota</taxon>
        <taxon>Bacilli</taxon>
        <taxon>Bacillales</taxon>
        <taxon>Thermoactinomycetaceae</taxon>
        <taxon>Planifilum</taxon>
    </lineage>
</organism>
<dbReference type="InterPro" id="IPR048067">
    <property type="entry name" value="BREX_3_BrxF"/>
</dbReference>
<evidence type="ECO:0000313" key="3">
    <source>
        <dbReference type="Proteomes" id="UP000237797"/>
    </source>
</evidence>
<dbReference type="Pfam" id="PF00004">
    <property type="entry name" value="AAA"/>
    <property type="match status" value="1"/>
</dbReference>
<feature type="domain" description="AAA+ ATPase" evidence="1">
    <location>
        <begin position="27"/>
        <end position="143"/>
    </location>
</feature>
<dbReference type="GO" id="GO:0016887">
    <property type="term" value="F:ATP hydrolysis activity"/>
    <property type="evidence" value="ECO:0007669"/>
    <property type="project" value="InterPro"/>
</dbReference>
<evidence type="ECO:0000313" key="2">
    <source>
        <dbReference type="EMBL" id="PRX42564.1"/>
    </source>
</evidence>
<dbReference type="GO" id="GO:0005524">
    <property type="term" value="F:ATP binding"/>
    <property type="evidence" value="ECO:0007669"/>
    <property type="project" value="InterPro"/>
</dbReference>
<dbReference type="InterPro" id="IPR003593">
    <property type="entry name" value="AAA+_ATPase"/>
</dbReference>
<dbReference type="SMART" id="SM00382">
    <property type="entry name" value="AAA"/>
    <property type="match status" value="1"/>
</dbReference>
<dbReference type="NCBIfam" id="NF033453">
    <property type="entry name" value="BREX_3_BrxF"/>
    <property type="match status" value="1"/>
</dbReference>
<proteinExistence type="predicted"/>
<dbReference type="Gene3D" id="3.40.50.300">
    <property type="entry name" value="P-loop containing nucleotide triphosphate hydrolases"/>
    <property type="match status" value="1"/>
</dbReference>